<proteinExistence type="predicted"/>
<reference evidence="1 2" key="1">
    <citation type="journal article" date="2015" name="Genome Biol. Evol.">
        <title>Characterization of Three Mycobacterium spp. with Potential Use in Bioremediation by Genome Sequencing and Comparative Genomics.</title>
        <authorList>
            <person name="Das S."/>
            <person name="Pettersson B.M."/>
            <person name="Behra P.R."/>
            <person name="Ramesh M."/>
            <person name="Dasgupta S."/>
            <person name="Bhattacharya A."/>
            <person name="Kirsebom L.A."/>
        </authorList>
    </citation>
    <scope>NUCLEOTIDE SEQUENCE [LARGE SCALE GENOMIC DNA]</scope>
    <source>
        <strain evidence="1 2">DSM 43826</strain>
    </source>
</reference>
<dbReference type="Proteomes" id="UP000036513">
    <property type="component" value="Unassembled WGS sequence"/>
</dbReference>
<keyword evidence="2" id="KW-1185">Reference proteome</keyword>
<evidence type="ECO:0000313" key="2">
    <source>
        <dbReference type="Proteomes" id="UP000036513"/>
    </source>
</evidence>
<comment type="caution">
    <text evidence="1">The sequence shown here is derived from an EMBL/GenBank/DDBJ whole genome shotgun (WGS) entry which is preliminary data.</text>
</comment>
<accession>A0A0J6ZD61</accession>
<sequence>MKLKPLERVVVQLSPGKFIIGHYLSDNSQGDPLISYHDHPAGESWGRHAPYEVTASSETCTCDSARARG</sequence>
<gene>
    <name evidence="1" type="ORF">MCHLDSM_01289</name>
</gene>
<protein>
    <submittedName>
        <fullName evidence="1">Uncharacterized protein</fullName>
    </submittedName>
</protein>
<evidence type="ECO:0000313" key="1">
    <source>
        <dbReference type="EMBL" id="KMO82666.1"/>
    </source>
</evidence>
<dbReference type="PATRIC" id="fig|37916.4.peg.1178"/>
<organism evidence="1 2">
    <name type="scientific">Mycolicibacterium chlorophenolicum</name>
    <dbReference type="NCBI Taxonomy" id="37916"/>
    <lineage>
        <taxon>Bacteria</taxon>
        <taxon>Bacillati</taxon>
        <taxon>Actinomycetota</taxon>
        <taxon>Actinomycetes</taxon>
        <taxon>Mycobacteriales</taxon>
        <taxon>Mycobacteriaceae</taxon>
        <taxon>Mycolicibacterium</taxon>
    </lineage>
</organism>
<dbReference type="AlphaFoldDB" id="A0A0J6ZD61"/>
<dbReference type="EMBL" id="JYNL01000009">
    <property type="protein sequence ID" value="KMO82666.1"/>
    <property type="molecule type" value="Genomic_DNA"/>
</dbReference>
<name>A0A0J6ZD61_9MYCO</name>